<organism evidence="9">
    <name type="scientific">Thermodesulfovibrio autotrophicus</name>
    <dbReference type="NCBI Taxonomy" id="3118333"/>
    <lineage>
        <taxon>Bacteria</taxon>
        <taxon>Pseudomonadati</taxon>
        <taxon>Nitrospirota</taxon>
        <taxon>Thermodesulfovibrionia</taxon>
        <taxon>Thermodesulfovibrionales</taxon>
        <taxon>Thermodesulfovibrionaceae</taxon>
        <taxon>Thermodesulfovibrio</taxon>
    </lineage>
</organism>
<dbReference type="Gene3D" id="3.40.50.2000">
    <property type="entry name" value="Glycogen Phosphorylase B"/>
    <property type="match status" value="2"/>
</dbReference>
<dbReference type="PANTHER" id="PTHR30160">
    <property type="entry name" value="TETRAACYLDISACCHARIDE 4'-KINASE-RELATED"/>
    <property type="match status" value="1"/>
</dbReference>
<evidence type="ECO:0000313" key="9">
    <source>
        <dbReference type="EMBL" id="XCH46590.1"/>
    </source>
</evidence>
<evidence type="ECO:0000256" key="5">
    <source>
        <dbReference type="ARBA" id="ARBA00051369"/>
    </source>
</evidence>
<dbReference type="AlphaFoldDB" id="A0AAU8GVT8"/>
<evidence type="ECO:0000256" key="6">
    <source>
        <dbReference type="ARBA" id="ARBA00066496"/>
    </source>
</evidence>
<dbReference type="EC" id="2.4.99.25" evidence="6"/>
<evidence type="ECO:0000256" key="7">
    <source>
        <dbReference type="ARBA" id="ARBA00074396"/>
    </source>
</evidence>
<evidence type="ECO:0000256" key="1">
    <source>
        <dbReference type="ARBA" id="ARBA00022676"/>
    </source>
</evidence>
<dbReference type="GO" id="GO:0009244">
    <property type="term" value="P:lipopolysaccharide core region biosynthetic process"/>
    <property type="evidence" value="ECO:0007669"/>
    <property type="project" value="TreeGrafter"/>
</dbReference>
<dbReference type="InterPro" id="IPR002201">
    <property type="entry name" value="Glyco_trans_9"/>
</dbReference>
<dbReference type="GO" id="GO:0008713">
    <property type="term" value="F:ADP-heptose-lipopolysaccharide heptosyltransferase activity"/>
    <property type="evidence" value="ECO:0007669"/>
    <property type="project" value="TreeGrafter"/>
</dbReference>
<dbReference type="FunFam" id="3.40.50.2000:FF:000191">
    <property type="entry name" value="Lipopolysaccharide core heptosyltransferase RfaQ"/>
    <property type="match status" value="1"/>
</dbReference>
<dbReference type="PANTHER" id="PTHR30160:SF1">
    <property type="entry name" value="LIPOPOLYSACCHARIDE 1,2-N-ACETYLGLUCOSAMINETRANSFERASE-RELATED"/>
    <property type="match status" value="1"/>
</dbReference>
<dbReference type="Pfam" id="PF01075">
    <property type="entry name" value="Glyco_transf_9"/>
    <property type="match status" value="1"/>
</dbReference>
<accession>A0AAU8GVT8</accession>
<name>A0AAU8GVT8_9BACT</name>
<dbReference type="RefSeq" id="WP_353684118.1">
    <property type="nucleotide sequence ID" value="NZ_CP144373.1"/>
</dbReference>
<evidence type="ECO:0000256" key="4">
    <source>
        <dbReference type="ARBA" id="ARBA00051137"/>
    </source>
</evidence>
<dbReference type="SUPFAM" id="SSF53756">
    <property type="entry name" value="UDP-Glycosyltransferase/glycogen phosphorylase"/>
    <property type="match status" value="1"/>
</dbReference>
<dbReference type="KEGG" id="taut:V4D30_09615"/>
<keyword evidence="1 9" id="KW-0328">Glycosyltransferase</keyword>
<proteinExistence type="predicted"/>
<evidence type="ECO:0000256" key="2">
    <source>
        <dbReference type="ARBA" id="ARBA00022679"/>
    </source>
</evidence>
<gene>
    <name evidence="9" type="ORF">V4D30_09615</name>
</gene>
<keyword evidence="3" id="KW-0448">Lipopolysaccharide biosynthesis</keyword>
<dbReference type="GO" id="GO:0005829">
    <property type="term" value="C:cytosol"/>
    <property type="evidence" value="ECO:0007669"/>
    <property type="project" value="TreeGrafter"/>
</dbReference>
<evidence type="ECO:0000256" key="3">
    <source>
        <dbReference type="ARBA" id="ARBA00022985"/>
    </source>
</evidence>
<sequence length="360" mass="41128">MLNKILFIRRDNIGDLICTTPAIHAVRKHCPNAKIGILVNSYNAEVVMNNPDIDEVYIYEKAKHVPEKNKLSVWLNNSKILIKIRKEKYDMAIACGSYSPRLARYTYMTQARIRIGYSPKNVNKSLFYNMSLKEAEKPMHEVERVFNLLSPLGIDGLPDKLRVFPSTTEIQRVREFLQRRRSLANARDDRLLSATSGIPFQNGELLIAFHISSRKPENRWSAEKFISLAELILKQKNAEIMLLWSPGSEKNPYHPGDDEKAELIIKAVPQIIPYKTNHLRELIAALSLANLVVCLDGGTMHIAAALEKPIVTIWGSTDPHRWRPWGVKHTILQGSDRKAENVNVETVFDAIKQFLKEITR</sequence>
<dbReference type="EMBL" id="CP144373">
    <property type="protein sequence ID" value="XCH46590.1"/>
    <property type="molecule type" value="Genomic_DNA"/>
</dbReference>
<dbReference type="CDD" id="cd03789">
    <property type="entry name" value="GT9_LPS_heptosyltransferase"/>
    <property type="match status" value="1"/>
</dbReference>
<dbReference type="InterPro" id="IPR051199">
    <property type="entry name" value="LPS_LOS_Heptosyltrfase"/>
</dbReference>
<comment type="catalytic activity">
    <reaction evidence="5">
        <text>an L-alpha-D-Hep-(1-&gt;3)-4-O-phospho-L-alpha-D-Hep-(1-&gt;5)-[alpha-Kdo-(2-&gt;4)]-alpha-Kdo-(2-&gt;6)-lipid A + ADP-L-glycero-beta-D-manno-heptose = an L-alpha-D-Hep-(1-&gt;7)-L-alpha-D-Hep-(1-&gt;3)-4-O-phospho-L-alpha-D-Hep-(1-&gt;5)-[alpha-Kdo-(2-&gt;4)]-alpha-Kdo-(2-&gt;6)-lipid A + ADP + H(+)</text>
        <dbReference type="Rhea" id="RHEA:74095"/>
        <dbReference type="ChEBI" id="CHEBI:15378"/>
        <dbReference type="ChEBI" id="CHEBI:61506"/>
        <dbReference type="ChEBI" id="CHEBI:193070"/>
        <dbReference type="ChEBI" id="CHEBI:193071"/>
        <dbReference type="ChEBI" id="CHEBI:456216"/>
        <dbReference type="EC" id="2.4.99.25"/>
    </reaction>
</comment>
<comment type="catalytic activity">
    <reaction evidence="4">
        <text>L-alpha-D-Hep-(1-&gt;3)-4-O-phospho-L-alpha-D-Hep-(1-&gt;5)-[alpha-Kdo-(2-&gt;4)]-alpha-Kdo-(2-&gt;6)-lipid A (E. coli) + ADP-L-glycero-beta-D-manno-heptose = L-alpha-D-Hep-(1-&gt;7)-L-alpha-D-Hep-(1-&gt;3)-4-O-phospho-L-alpha-D-Hep-(1-&gt;5)-[alpha-Kdo-(2-&gt;4)]-alpha-Kdo-(2-&gt;6)-lipid A (E. coli) + ADP + H(+)</text>
        <dbReference type="Rhea" id="RHEA:74099"/>
        <dbReference type="ChEBI" id="CHEBI:15378"/>
        <dbReference type="ChEBI" id="CHEBI:61506"/>
        <dbReference type="ChEBI" id="CHEBI:193075"/>
        <dbReference type="ChEBI" id="CHEBI:193076"/>
        <dbReference type="ChEBI" id="CHEBI:456216"/>
        <dbReference type="EC" id="2.4.99.25"/>
    </reaction>
</comment>
<protein>
    <recommendedName>
        <fullName evidence="7">Lipopolysaccharide heptosyltransferase 3</fullName>
        <ecNumber evidence="6">2.4.99.25</ecNumber>
    </recommendedName>
    <alternativeName>
        <fullName evidence="8">ADP-heptose:lipopolysaccharide heptosyltransferase III</fullName>
    </alternativeName>
</protein>
<reference evidence="9" key="1">
    <citation type="submission" date="2024-01" db="EMBL/GenBank/DDBJ databases">
        <title>The first autotrophic representatives of the genus Thermodesulfovibrio.</title>
        <authorList>
            <person name="Maltseva A.I."/>
            <person name="Elcheninov A.G."/>
            <person name="Kublanov I.V."/>
            <person name="Lebedinsky A.V."/>
            <person name="Frolov E.N."/>
        </authorList>
    </citation>
    <scope>NUCLEOTIDE SEQUENCE</scope>
    <source>
        <strain evidence="9">3907-1M</strain>
    </source>
</reference>
<evidence type="ECO:0000256" key="8">
    <source>
        <dbReference type="ARBA" id="ARBA00075031"/>
    </source>
</evidence>
<keyword evidence="2 9" id="KW-0808">Transferase</keyword>